<keyword evidence="10" id="KW-1185">Reference proteome</keyword>
<proteinExistence type="inferred from homology"/>
<dbReference type="SUPFAM" id="SSF103481">
    <property type="entry name" value="Multidrug resistance efflux transporter EmrE"/>
    <property type="match status" value="1"/>
</dbReference>
<evidence type="ECO:0000313" key="10">
    <source>
        <dbReference type="Proteomes" id="UP000180057"/>
    </source>
</evidence>
<comment type="subcellular location">
    <subcellularLocation>
        <location evidence="1 7">Cell membrane</location>
        <topology evidence="1 7">Multi-pass membrane protein</topology>
    </subcellularLocation>
</comment>
<evidence type="ECO:0008006" key="11">
    <source>
        <dbReference type="Google" id="ProtNLM"/>
    </source>
</evidence>
<feature type="transmembrane region" description="Helical" evidence="8">
    <location>
        <begin position="63"/>
        <end position="82"/>
    </location>
</feature>
<name>A0A1S2M4S9_9BACI</name>
<feature type="transmembrane region" description="Helical" evidence="8">
    <location>
        <begin position="88"/>
        <end position="108"/>
    </location>
</feature>
<keyword evidence="3" id="KW-1003">Cell membrane</keyword>
<dbReference type="PANTHER" id="PTHR30561:SF1">
    <property type="entry name" value="MULTIDRUG TRANSPORTER EMRE"/>
    <property type="match status" value="1"/>
</dbReference>
<evidence type="ECO:0000313" key="9">
    <source>
        <dbReference type="EMBL" id="OIJ19463.1"/>
    </source>
</evidence>
<comment type="similarity">
    <text evidence="7">Belongs to the drug/metabolite transporter (DMT) superfamily. Small multidrug resistance (SMR) (TC 2.A.7.1) family.</text>
</comment>
<dbReference type="GO" id="GO:0005886">
    <property type="term" value="C:plasma membrane"/>
    <property type="evidence" value="ECO:0007669"/>
    <property type="project" value="UniProtKB-SubCell"/>
</dbReference>
<keyword evidence="4 7" id="KW-0812">Transmembrane</keyword>
<dbReference type="OrthoDB" id="21828at2"/>
<organism evidence="9 10">
    <name type="scientific">Anaerobacillus alkalidiazotrophicus</name>
    <dbReference type="NCBI Taxonomy" id="472963"/>
    <lineage>
        <taxon>Bacteria</taxon>
        <taxon>Bacillati</taxon>
        <taxon>Bacillota</taxon>
        <taxon>Bacilli</taxon>
        <taxon>Bacillales</taxon>
        <taxon>Bacillaceae</taxon>
        <taxon>Anaerobacillus</taxon>
    </lineage>
</organism>
<feature type="transmembrane region" description="Helical" evidence="8">
    <location>
        <begin position="30"/>
        <end position="51"/>
    </location>
</feature>
<evidence type="ECO:0000256" key="5">
    <source>
        <dbReference type="ARBA" id="ARBA00022989"/>
    </source>
</evidence>
<reference evidence="9 10" key="1">
    <citation type="submission" date="2016-10" db="EMBL/GenBank/DDBJ databases">
        <title>Draft genome sequences of four alkaliphilic bacteria belonging to the Anaerobacillus genus.</title>
        <authorList>
            <person name="Bassil N.M."/>
            <person name="Lloyd J.R."/>
        </authorList>
    </citation>
    <scope>NUCLEOTIDE SEQUENCE [LARGE SCALE GENOMIC DNA]</scope>
    <source>
        <strain evidence="9 10">DSM 22531</strain>
    </source>
</reference>
<evidence type="ECO:0000256" key="4">
    <source>
        <dbReference type="ARBA" id="ARBA00022692"/>
    </source>
</evidence>
<comment type="caution">
    <text evidence="9">The sequence shown here is derived from an EMBL/GenBank/DDBJ whole genome shotgun (WGS) entry which is preliminary data.</text>
</comment>
<dbReference type="InterPro" id="IPR000390">
    <property type="entry name" value="Small_drug/metabolite_transptr"/>
</dbReference>
<dbReference type="GO" id="GO:0022857">
    <property type="term" value="F:transmembrane transporter activity"/>
    <property type="evidence" value="ECO:0007669"/>
    <property type="project" value="InterPro"/>
</dbReference>
<dbReference type="STRING" id="472963.BKP45_13550"/>
<keyword evidence="5 8" id="KW-1133">Transmembrane helix</keyword>
<evidence type="ECO:0000256" key="7">
    <source>
        <dbReference type="RuleBase" id="RU003942"/>
    </source>
</evidence>
<dbReference type="InterPro" id="IPR045324">
    <property type="entry name" value="Small_multidrug_res"/>
</dbReference>
<dbReference type="EMBL" id="MLQS01000018">
    <property type="protein sequence ID" value="OIJ19463.1"/>
    <property type="molecule type" value="Genomic_DNA"/>
</dbReference>
<protein>
    <recommendedName>
        <fullName evidence="11">QacE family quaternary ammonium compound efflux SMR transporter</fullName>
    </recommendedName>
</protein>
<dbReference type="Pfam" id="PF00893">
    <property type="entry name" value="Multi_Drug_Res"/>
    <property type="match status" value="1"/>
</dbReference>
<keyword evidence="6 8" id="KW-0472">Membrane</keyword>
<dbReference type="PANTHER" id="PTHR30561">
    <property type="entry name" value="SMR FAMILY PROTON-DEPENDENT DRUG EFFLUX TRANSPORTER SUGE"/>
    <property type="match status" value="1"/>
</dbReference>
<dbReference type="Gene3D" id="1.10.3730.20">
    <property type="match status" value="1"/>
</dbReference>
<dbReference type="Proteomes" id="UP000180057">
    <property type="component" value="Unassembled WGS sequence"/>
</dbReference>
<sequence length="122" mass="13592">MKNKRGAIYLLLAIFFEVFATTNMKLSEGFSIIEYNLAVVIGVLCSIYFFALSLEELPLTIAYAIWVGLGTVLITIIGIVLFKEVVGGLRTLGLVMVIIGVISLNYYFKDTKEKQKMKEKSA</sequence>
<keyword evidence="2" id="KW-0813">Transport</keyword>
<gene>
    <name evidence="9" type="ORF">BKP45_13550</name>
</gene>
<accession>A0A1S2M4S9</accession>
<evidence type="ECO:0000256" key="3">
    <source>
        <dbReference type="ARBA" id="ARBA00022475"/>
    </source>
</evidence>
<dbReference type="InterPro" id="IPR037185">
    <property type="entry name" value="EmrE-like"/>
</dbReference>
<evidence type="ECO:0000256" key="1">
    <source>
        <dbReference type="ARBA" id="ARBA00004651"/>
    </source>
</evidence>
<evidence type="ECO:0000256" key="2">
    <source>
        <dbReference type="ARBA" id="ARBA00022448"/>
    </source>
</evidence>
<evidence type="ECO:0000256" key="8">
    <source>
        <dbReference type="SAM" id="Phobius"/>
    </source>
</evidence>
<dbReference type="RefSeq" id="WP_071390228.1">
    <property type="nucleotide sequence ID" value="NZ_MLQS01000018.1"/>
</dbReference>
<dbReference type="AlphaFoldDB" id="A0A1S2M4S9"/>
<evidence type="ECO:0000256" key="6">
    <source>
        <dbReference type="ARBA" id="ARBA00023136"/>
    </source>
</evidence>